<evidence type="ECO:0000256" key="3">
    <source>
        <dbReference type="ARBA" id="ARBA00022643"/>
    </source>
</evidence>
<dbReference type="PATRIC" id="fig|176299.10.peg.5087"/>
<reference evidence="6 7" key="2">
    <citation type="journal article" date="2001" name="Science">
        <title>Genome sequence of the plant pathogen and biotechnology agent Agrobacterium tumefaciens C58.</title>
        <authorList>
            <person name="Goodner B."/>
            <person name="Hinkle G."/>
            <person name="Gattung S."/>
            <person name="Miller N."/>
            <person name="Blanchard M."/>
            <person name="Qurollo B."/>
            <person name="Goldman B.S."/>
            <person name="Cao Y."/>
            <person name="Askenazi M."/>
            <person name="Halling C."/>
            <person name="Mullin L."/>
            <person name="Houmiel K."/>
            <person name="Gordon J."/>
            <person name="Vaudin M."/>
            <person name="Iartchouk O."/>
            <person name="Epp A."/>
            <person name="Liu F."/>
            <person name="Wollam C."/>
            <person name="Allinger M."/>
            <person name="Doughty D."/>
            <person name="Scott C."/>
            <person name="Lappas C."/>
            <person name="Markelz B."/>
            <person name="Flanagan C."/>
            <person name="Crowell C."/>
            <person name="Gurson J."/>
            <person name="Lomo C."/>
            <person name="Sear C."/>
            <person name="Strub G."/>
            <person name="Cielo C."/>
            <person name="Slater S."/>
        </authorList>
    </citation>
    <scope>NUCLEOTIDE SEQUENCE [LARGE SCALE GENOMIC DNA]</scope>
    <source>
        <strain evidence="7">C58 / ATCC 33970</strain>
    </source>
</reference>
<dbReference type="eggNOG" id="COG1853">
    <property type="taxonomic scope" value="Bacteria"/>
</dbReference>
<protein>
    <recommendedName>
        <fullName evidence="5">Flavin reductase like domain-containing protein</fullName>
    </recommendedName>
</protein>
<evidence type="ECO:0000313" key="7">
    <source>
        <dbReference type="Proteomes" id="UP000000813"/>
    </source>
</evidence>
<keyword evidence="6" id="KW-0614">Plasmid</keyword>
<keyword evidence="2" id="KW-0285">Flavoprotein</keyword>
<name>A9CL84_AGRFC</name>
<dbReference type="InterPro" id="IPR002563">
    <property type="entry name" value="Flavin_Rdtase-like_dom"/>
</dbReference>
<dbReference type="PhylomeDB" id="A9CL84"/>
<dbReference type="Pfam" id="PF01613">
    <property type="entry name" value="Flavin_Reduct"/>
    <property type="match status" value="1"/>
</dbReference>
<evidence type="ECO:0000256" key="4">
    <source>
        <dbReference type="ARBA" id="ARBA00038054"/>
    </source>
</evidence>
<dbReference type="KEGG" id="atu:Atu5415"/>
<dbReference type="OrthoDB" id="9783347at2"/>
<dbReference type="HOGENOM" id="CLU_059021_3_1_5"/>
<dbReference type="SUPFAM" id="SSF50475">
    <property type="entry name" value="FMN-binding split barrel"/>
    <property type="match status" value="1"/>
</dbReference>
<reference evidence="6 7" key="1">
    <citation type="journal article" date="2001" name="Science">
        <title>The genome of the natural genetic engineer Agrobacterium tumefaciens C58.</title>
        <authorList>
            <person name="Wood D.W."/>
            <person name="Setubal J.C."/>
            <person name="Kaul R."/>
            <person name="Monks D.E."/>
            <person name="Kitajima J.P."/>
            <person name="Okura V.K."/>
            <person name="Zhou Y."/>
            <person name="Chen L."/>
            <person name="Wood G.E."/>
            <person name="Almeida N.F.Jr."/>
            <person name="Woo L."/>
            <person name="Chen Y."/>
            <person name="Paulsen I.T."/>
            <person name="Eisen J.A."/>
            <person name="Karp P.D."/>
            <person name="Bovee D.Sr."/>
            <person name="Chapman P."/>
            <person name="Clendenning J."/>
            <person name="Deatherage G."/>
            <person name="Gillet W."/>
            <person name="Grant C."/>
            <person name="Kutyavin T."/>
            <person name="Levy R."/>
            <person name="Li M.J."/>
            <person name="McClelland E."/>
            <person name="Palmieri A."/>
            <person name="Raymond C."/>
            <person name="Rouse G."/>
            <person name="Saenphimmachak C."/>
            <person name="Wu Z."/>
            <person name="Romero P."/>
            <person name="Gordon D."/>
            <person name="Zhang S."/>
            <person name="Yoo H."/>
            <person name="Tao Y."/>
            <person name="Biddle P."/>
            <person name="Jung M."/>
            <person name="Krespan W."/>
            <person name="Perry M."/>
            <person name="Gordon-Kamm B."/>
            <person name="Liao L."/>
            <person name="Kim S."/>
            <person name="Hendrick C."/>
            <person name="Zhao Z.Y."/>
            <person name="Dolan M."/>
            <person name="Chumley F."/>
            <person name="Tingey S.V."/>
            <person name="Tomb J.F."/>
            <person name="Gordon M.P."/>
            <person name="Olson M.V."/>
            <person name="Nester E.W."/>
        </authorList>
    </citation>
    <scope>NUCLEOTIDE SEQUENCE [LARGE SCALE GENOMIC DNA]</scope>
    <source>
        <strain evidence="7">C58 / ATCC 33970</strain>
    </source>
</reference>
<dbReference type="PIR" id="AH3210">
    <property type="entry name" value="AH3210"/>
</dbReference>
<dbReference type="GO" id="GO:0016646">
    <property type="term" value="F:oxidoreductase activity, acting on the CH-NH group of donors, NAD or NADP as acceptor"/>
    <property type="evidence" value="ECO:0007669"/>
    <property type="project" value="UniProtKB-ARBA"/>
</dbReference>
<evidence type="ECO:0000256" key="1">
    <source>
        <dbReference type="ARBA" id="ARBA00001917"/>
    </source>
</evidence>
<dbReference type="EnsemblBacteria" id="AAK90789">
    <property type="protein sequence ID" value="AAK90789"/>
    <property type="gene ID" value="Atu5415"/>
</dbReference>
<dbReference type="GO" id="GO:0010181">
    <property type="term" value="F:FMN binding"/>
    <property type="evidence" value="ECO:0007669"/>
    <property type="project" value="InterPro"/>
</dbReference>
<dbReference type="AlphaFoldDB" id="A9CL84"/>
<dbReference type="PANTHER" id="PTHR33798:SF5">
    <property type="entry name" value="FLAVIN REDUCTASE LIKE DOMAIN-CONTAINING PROTEIN"/>
    <property type="match status" value="1"/>
</dbReference>
<comment type="similarity">
    <text evidence="4">Belongs to the flavoredoxin family.</text>
</comment>
<dbReference type="PANTHER" id="PTHR33798">
    <property type="entry name" value="FLAVOPROTEIN OXYGENASE"/>
    <property type="match status" value="1"/>
</dbReference>
<feature type="domain" description="Flavin reductase like" evidence="5">
    <location>
        <begin position="38"/>
        <end position="190"/>
    </location>
</feature>
<keyword evidence="7" id="KW-1185">Reference proteome</keyword>
<geneLocation type="plasmid" evidence="6 7">
    <name>At</name>
</geneLocation>
<gene>
    <name evidence="6" type="ordered locus">Atu5415</name>
</gene>
<dbReference type="EMBL" id="AE007872">
    <property type="protein sequence ID" value="AAK90789.1"/>
    <property type="molecule type" value="Genomic_DNA"/>
</dbReference>
<dbReference type="InterPro" id="IPR012349">
    <property type="entry name" value="Split_barrel_FMN-bd"/>
</dbReference>
<keyword evidence="3" id="KW-0288">FMN</keyword>
<evidence type="ECO:0000259" key="5">
    <source>
        <dbReference type="SMART" id="SM00903"/>
    </source>
</evidence>
<proteinExistence type="inferred from homology"/>
<evidence type="ECO:0000256" key="2">
    <source>
        <dbReference type="ARBA" id="ARBA00022630"/>
    </source>
</evidence>
<comment type="cofactor">
    <cofactor evidence="1">
        <name>FMN</name>
        <dbReference type="ChEBI" id="CHEBI:58210"/>
    </cofactor>
</comment>
<dbReference type="SMART" id="SM00903">
    <property type="entry name" value="Flavin_Reduct"/>
    <property type="match status" value="1"/>
</dbReference>
<dbReference type="BioCyc" id="AGRO:ATU5415-MONOMER"/>
<evidence type="ECO:0000313" key="6">
    <source>
        <dbReference type="EMBL" id="AAK90789.1"/>
    </source>
</evidence>
<sequence length="235" mass="26135">MKPTASLPRFDMTETILSHTHFDFAKLTERERYKILIGTVIPRPIALVTTVDRDGRPNAGPFSFFNVLTHDPAIVAIGVENYADMRFKDTARNIRETGEFTVHICDNALVDQMEICAIKFGPGINEMEEAGLETVKGEMVCSPRVLAAPAALECRRHTTLQVGPAREIILGEVVGVFIRSDAVSASNLHIDQQMMDAVGRMGGHTYARTRDQFDIKTLTPQEWESRKLFGTDAAE</sequence>
<organism evidence="6 7">
    <name type="scientific">Agrobacterium fabrum (strain C58 / ATCC 33970)</name>
    <name type="common">Agrobacterium tumefaciens (strain C58)</name>
    <dbReference type="NCBI Taxonomy" id="176299"/>
    <lineage>
        <taxon>Bacteria</taxon>
        <taxon>Pseudomonadati</taxon>
        <taxon>Pseudomonadota</taxon>
        <taxon>Alphaproteobacteria</taxon>
        <taxon>Hyphomicrobiales</taxon>
        <taxon>Rhizobiaceae</taxon>
        <taxon>Rhizobium/Agrobacterium group</taxon>
        <taxon>Agrobacterium</taxon>
        <taxon>Agrobacterium tumefaciens complex</taxon>
    </lineage>
</organism>
<accession>A9CL84</accession>
<dbReference type="Proteomes" id="UP000000813">
    <property type="component" value="Plasmid At"/>
</dbReference>
<dbReference type="Gene3D" id="2.30.110.10">
    <property type="entry name" value="Electron Transport, Fmn-binding Protein, Chain A"/>
    <property type="match status" value="1"/>
</dbReference>